<dbReference type="NCBIfam" id="TIGR00083">
    <property type="entry name" value="ribF"/>
    <property type="match status" value="1"/>
</dbReference>
<dbReference type="GO" id="GO:0006747">
    <property type="term" value="P:FAD biosynthetic process"/>
    <property type="evidence" value="ECO:0007669"/>
    <property type="project" value="UniProtKB-UniRule"/>
</dbReference>
<keyword evidence="6 14" id="KW-0548">Nucleotidyltransferase</keyword>
<accession>A7VT63</accession>
<keyword evidence="8 14" id="KW-0418">Kinase</keyword>
<comment type="caution">
    <text evidence="16">The sequence shown here is derived from an EMBL/GenBank/DDBJ whole genome shotgun (WGS) entry which is preliminary data.</text>
</comment>
<dbReference type="PIRSF" id="PIRSF004491">
    <property type="entry name" value="FAD_Synth"/>
    <property type="match status" value="1"/>
</dbReference>
<dbReference type="EC" id="2.7.1.26" evidence="14"/>
<dbReference type="eggNOG" id="COG0196">
    <property type="taxonomic scope" value="Bacteria"/>
</dbReference>
<evidence type="ECO:0000256" key="6">
    <source>
        <dbReference type="ARBA" id="ARBA00022695"/>
    </source>
</evidence>
<dbReference type="CDD" id="cd02064">
    <property type="entry name" value="FAD_synthetase_N"/>
    <property type="match status" value="1"/>
</dbReference>
<dbReference type="SMART" id="SM00904">
    <property type="entry name" value="Flavokinase"/>
    <property type="match status" value="1"/>
</dbReference>
<dbReference type="Proteomes" id="UP000003490">
    <property type="component" value="Unassembled WGS sequence"/>
</dbReference>
<evidence type="ECO:0000313" key="18">
    <source>
        <dbReference type="Proteomes" id="UP000003490"/>
    </source>
</evidence>
<sequence length="317" mass="35080">MMQVFNGLEKAQRPAAVALGCFDGLHKGHQAVIRKAVTEKANGLVPSVFTFPESPLAELTGRGKPRLMSNTLKEKMLEDLGVEALYLAPFAAVKDLPPEAFVEEILKNTLRAEKVFCGYNYHFGAGGTAGKEELKALCRPRGIQVCDLPPVTLEGAPVSSTRIRKALEKGGARQARELLGHPFSYDFEVVHGRHIGHLMGTPTLNQVFPEDYLVPRYGVYASLVSFDQVVTYGVTNIGVKPTVGAEEKPLSETWMPDYDGEALYGKMVKTELLEFIRPEKRFGGLEELRAMILKNGEQARGIAEKEIKYIRKQQESM</sequence>
<feature type="domain" description="Riboflavin kinase" evidence="15">
    <location>
        <begin position="178"/>
        <end position="304"/>
    </location>
</feature>
<organism evidence="16 18">
    <name type="scientific">[Clostridium] leptum DSM 753</name>
    <dbReference type="NCBI Taxonomy" id="428125"/>
    <lineage>
        <taxon>Bacteria</taxon>
        <taxon>Bacillati</taxon>
        <taxon>Bacillota</taxon>
        <taxon>Clostridia</taxon>
        <taxon>Eubacteriales</taxon>
        <taxon>Oscillospiraceae</taxon>
        <taxon>Oscillospiraceae incertae sedis</taxon>
    </lineage>
</organism>
<evidence type="ECO:0000256" key="1">
    <source>
        <dbReference type="ARBA" id="ARBA00004726"/>
    </source>
</evidence>
<dbReference type="AlphaFoldDB" id="A7VT63"/>
<evidence type="ECO:0000256" key="3">
    <source>
        <dbReference type="ARBA" id="ARBA00022630"/>
    </source>
</evidence>
<evidence type="ECO:0000256" key="8">
    <source>
        <dbReference type="ARBA" id="ARBA00022777"/>
    </source>
</evidence>
<evidence type="ECO:0000259" key="15">
    <source>
        <dbReference type="SMART" id="SM00904"/>
    </source>
</evidence>
<comment type="similarity">
    <text evidence="14">Belongs to the ribF family.</text>
</comment>
<keyword evidence="7 14" id="KW-0547">Nucleotide-binding</keyword>
<dbReference type="Proteomes" id="UP000220611">
    <property type="component" value="Unassembled WGS sequence"/>
</dbReference>
<dbReference type="HOGENOM" id="CLU_048437_0_1_9"/>
<evidence type="ECO:0000256" key="11">
    <source>
        <dbReference type="ARBA" id="ARBA00023268"/>
    </source>
</evidence>
<evidence type="ECO:0000256" key="14">
    <source>
        <dbReference type="PIRNR" id="PIRNR004491"/>
    </source>
</evidence>
<evidence type="ECO:0000256" key="13">
    <source>
        <dbReference type="ARBA" id="ARBA00049494"/>
    </source>
</evidence>
<dbReference type="Pfam" id="PF01687">
    <property type="entry name" value="Flavokinase"/>
    <property type="match status" value="1"/>
</dbReference>
<evidence type="ECO:0000313" key="16">
    <source>
        <dbReference type="EMBL" id="EDO61359.1"/>
    </source>
</evidence>
<evidence type="ECO:0000256" key="10">
    <source>
        <dbReference type="ARBA" id="ARBA00022840"/>
    </source>
</evidence>
<comment type="catalytic activity">
    <reaction evidence="12 14">
        <text>riboflavin + ATP = FMN + ADP + H(+)</text>
        <dbReference type="Rhea" id="RHEA:14357"/>
        <dbReference type="ChEBI" id="CHEBI:15378"/>
        <dbReference type="ChEBI" id="CHEBI:30616"/>
        <dbReference type="ChEBI" id="CHEBI:57986"/>
        <dbReference type="ChEBI" id="CHEBI:58210"/>
        <dbReference type="ChEBI" id="CHEBI:456216"/>
        <dbReference type="EC" id="2.7.1.26"/>
    </reaction>
</comment>
<keyword evidence="19" id="KW-1185">Reference proteome</keyword>
<dbReference type="EC" id="2.7.7.2" evidence="14"/>
<evidence type="ECO:0000256" key="9">
    <source>
        <dbReference type="ARBA" id="ARBA00022827"/>
    </source>
</evidence>
<dbReference type="GO" id="GO:0008531">
    <property type="term" value="F:riboflavin kinase activity"/>
    <property type="evidence" value="ECO:0007669"/>
    <property type="project" value="UniProtKB-UniRule"/>
</dbReference>
<evidence type="ECO:0000256" key="2">
    <source>
        <dbReference type="ARBA" id="ARBA00005201"/>
    </source>
</evidence>
<name>A7VT63_9FIRM</name>
<dbReference type="SUPFAM" id="SSF82114">
    <property type="entry name" value="Riboflavin kinase-like"/>
    <property type="match status" value="1"/>
</dbReference>
<comment type="pathway">
    <text evidence="2 14">Cofactor biosynthesis; FMN biosynthesis; FMN from riboflavin (ATP route): step 1/1.</text>
</comment>
<dbReference type="EMBL" id="NOXF01000005">
    <property type="protein sequence ID" value="PEQ24599.1"/>
    <property type="molecule type" value="Genomic_DNA"/>
</dbReference>
<evidence type="ECO:0000256" key="12">
    <source>
        <dbReference type="ARBA" id="ARBA00047880"/>
    </source>
</evidence>
<dbReference type="GO" id="GO:0009398">
    <property type="term" value="P:FMN biosynthetic process"/>
    <property type="evidence" value="ECO:0007669"/>
    <property type="project" value="UniProtKB-UniRule"/>
</dbReference>
<keyword evidence="5 14" id="KW-0808">Transferase</keyword>
<dbReference type="Pfam" id="PF06574">
    <property type="entry name" value="FAD_syn"/>
    <property type="match status" value="1"/>
</dbReference>
<comment type="pathway">
    <text evidence="1 14">Cofactor biosynthesis; FAD biosynthesis; FAD from FMN: step 1/1.</text>
</comment>
<dbReference type="EMBL" id="ABCB02000018">
    <property type="protein sequence ID" value="EDO61359.1"/>
    <property type="molecule type" value="Genomic_DNA"/>
</dbReference>
<dbReference type="InterPro" id="IPR023468">
    <property type="entry name" value="Riboflavin_kinase"/>
</dbReference>
<dbReference type="InterPro" id="IPR023465">
    <property type="entry name" value="Riboflavin_kinase_dom_sf"/>
</dbReference>
<dbReference type="GO" id="GO:0003919">
    <property type="term" value="F:FMN adenylyltransferase activity"/>
    <property type="evidence" value="ECO:0007669"/>
    <property type="project" value="UniProtKB-UniRule"/>
</dbReference>
<dbReference type="OrthoDB" id="9803667at2"/>
<evidence type="ECO:0000256" key="4">
    <source>
        <dbReference type="ARBA" id="ARBA00022643"/>
    </source>
</evidence>
<comment type="catalytic activity">
    <reaction evidence="13 14">
        <text>FMN + ATP + H(+) = FAD + diphosphate</text>
        <dbReference type="Rhea" id="RHEA:17237"/>
        <dbReference type="ChEBI" id="CHEBI:15378"/>
        <dbReference type="ChEBI" id="CHEBI:30616"/>
        <dbReference type="ChEBI" id="CHEBI:33019"/>
        <dbReference type="ChEBI" id="CHEBI:57692"/>
        <dbReference type="ChEBI" id="CHEBI:58210"/>
        <dbReference type="EC" id="2.7.7.2"/>
    </reaction>
</comment>
<evidence type="ECO:0000256" key="5">
    <source>
        <dbReference type="ARBA" id="ARBA00022679"/>
    </source>
</evidence>
<dbReference type="Gene3D" id="2.40.30.30">
    <property type="entry name" value="Riboflavin kinase-like"/>
    <property type="match status" value="1"/>
</dbReference>
<reference evidence="17 19" key="3">
    <citation type="submission" date="2017-07" db="EMBL/GenBank/DDBJ databases">
        <title>Prevalence of linear plasmids in Cutibacterium (Propionibacterium) acnes isolates obtained from prostatic tissue.</title>
        <authorList>
            <person name="Davidsson S."/>
            <person name="Carlsson J."/>
            <person name="Molling P."/>
            <person name="Andren O."/>
            <person name="Andersson S.-O."/>
            <person name="Brzuszkiewicz E."/>
            <person name="Poehlein A."/>
            <person name="Al-Zeer M."/>
            <person name="Brinkmann V."/>
            <person name="Scavenius C."/>
            <person name="Nazipi S."/>
            <person name="Soderquist B."/>
            <person name="Bruggemann H."/>
        </authorList>
    </citation>
    <scope>NUCLEOTIDE SEQUENCE [LARGE SCALE GENOMIC DNA]</scope>
    <source>
        <strain evidence="17 19">DSM 753</strain>
    </source>
</reference>
<gene>
    <name evidence="16" type="primary">ribF</name>
    <name evidence="17" type="ORF">CH238_08550</name>
    <name evidence="16" type="ORF">CLOLEP_01754</name>
</gene>
<dbReference type="PANTHER" id="PTHR22749:SF6">
    <property type="entry name" value="RIBOFLAVIN KINASE"/>
    <property type="match status" value="1"/>
</dbReference>
<keyword evidence="9 14" id="KW-0274">FAD</keyword>
<dbReference type="GO" id="GO:0009231">
    <property type="term" value="P:riboflavin biosynthetic process"/>
    <property type="evidence" value="ECO:0007669"/>
    <property type="project" value="InterPro"/>
</dbReference>
<keyword evidence="11" id="KW-0511">Multifunctional enzyme</keyword>
<dbReference type="SUPFAM" id="SSF52374">
    <property type="entry name" value="Nucleotidylyl transferase"/>
    <property type="match status" value="1"/>
</dbReference>
<dbReference type="GO" id="GO:0005524">
    <property type="term" value="F:ATP binding"/>
    <property type="evidence" value="ECO:0007669"/>
    <property type="project" value="UniProtKB-UniRule"/>
</dbReference>
<keyword evidence="3 14" id="KW-0285">Flavoprotein</keyword>
<dbReference type="PANTHER" id="PTHR22749">
    <property type="entry name" value="RIBOFLAVIN KINASE/FMN ADENYLYLTRANSFERASE"/>
    <property type="match status" value="1"/>
</dbReference>
<proteinExistence type="inferred from homology"/>
<evidence type="ECO:0000313" key="19">
    <source>
        <dbReference type="Proteomes" id="UP000220611"/>
    </source>
</evidence>
<keyword evidence="4 14" id="KW-0288">FMN</keyword>
<evidence type="ECO:0000256" key="7">
    <source>
        <dbReference type="ARBA" id="ARBA00022741"/>
    </source>
</evidence>
<dbReference type="UniPathway" id="UPA00277">
    <property type="reaction ID" value="UER00407"/>
</dbReference>
<evidence type="ECO:0000313" key="17">
    <source>
        <dbReference type="EMBL" id="PEQ24599.1"/>
    </source>
</evidence>
<dbReference type="InterPro" id="IPR002606">
    <property type="entry name" value="Riboflavin_kinase_bac"/>
</dbReference>
<dbReference type="InterPro" id="IPR015865">
    <property type="entry name" value="Riboflavin_kinase_bac/euk"/>
</dbReference>
<keyword evidence="10 14" id="KW-0067">ATP-binding</keyword>
<protein>
    <recommendedName>
        <fullName evidence="14">Riboflavin biosynthesis protein</fullName>
    </recommendedName>
    <domain>
        <recommendedName>
            <fullName evidence="14">Riboflavin kinase</fullName>
            <ecNumber evidence="14">2.7.1.26</ecNumber>
        </recommendedName>
        <alternativeName>
            <fullName evidence="14">Flavokinase</fullName>
        </alternativeName>
    </domain>
    <domain>
        <recommendedName>
            <fullName evidence="14">FMN adenylyltransferase</fullName>
            <ecNumber evidence="14">2.7.7.2</ecNumber>
        </recommendedName>
        <alternativeName>
            <fullName evidence="14">FAD pyrophosphorylase</fullName>
        </alternativeName>
        <alternativeName>
            <fullName evidence="14">FAD synthase</fullName>
        </alternativeName>
    </domain>
</protein>
<dbReference type="InterPro" id="IPR015864">
    <property type="entry name" value="FAD_synthase"/>
</dbReference>
<dbReference type="Gene3D" id="3.40.50.620">
    <property type="entry name" value="HUPs"/>
    <property type="match status" value="1"/>
</dbReference>
<dbReference type="UniPathway" id="UPA00276">
    <property type="reaction ID" value="UER00406"/>
</dbReference>
<dbReference type="InterPro" id="IPR014729">
    <property type="entry name" value="Rossmann-like_a/b/a_fold"/>
</dbReference>
<reference evidence="16 18" key="1">
    <citation type="submission" date="2007-08" db="EMBL/GenBank/DDBJ databases">
        <title>Draft genome sequence of Clostridium leptum (DSM 753).</title>
        <authorList>
            <person name="Sudarsanam P."/>
            <person name="Ley R."/>
            <person name="Guruge J."/>
            <person name="Turnbaugh P.J."/>
            <person name="Mahowald M."/>
            <person name="Liep D."/>
            <person name="Gordon J."/>
        </authorList>
    </citation>
    <scope>NUCLEOTIDE SEQUENCE [LARGE SCALE GENOMIC DNA]</scope>
    <source>
        <strain evidence="16 18">DSM 753</strain>
    </source>
</reference>
<reference evidence="16 18" key="2">
    <citation type="submission" date="2007-08" db="EMBL/GenBank/DDBJ databases">
        <authorList>
            <person name="Fulton L."/>
            <person name="Clifton S."/>
            <person name="Fulton B."/>
            <person name="Xu J."/>
            <person name="Minx P."/>
            <person name="Pepin K.H."/>
            <person name="Johnson M."/>
            <person name="Thiruvilangam P."/>
            <person name="Bhonagiri V."/>
            <person name="Nash W.E."/>
            <person name="Wang C."/>
            <person name="Mardis E.R."/>
            <person name="Wilson R.K."/>
        </authorList>
    </citation>
    <scope>NUCLEOTIDE SEQUENCE [LARGE SCALE GENOMIC DNA]</scope>
    <source>
        <strain evidence="16 18">DSM 753</strain>
    </source>
</reference>